<dbReference type="AlphaFoldDB" id="A0A2X0L0V6"/>
<name>A0A2X0L0V6_9BASI</name>
<dbReference type="Proteomes" id="UP000249723">
    <property type="component" value="Unassembled WGS sequence"/>
</dbReference>
<sequence length="73" mass="8015">MNNRGQAVRRCAHDSHRIPKLATSKAPQRRRRYKAHTLARSIAEGSSSILSAEWSRPSASPSTHDPKGPSSIP</sequence>
<organism evidence="2 3">
    <name type="scientific">Microbotryum saponariae</name>
    <dbReference type="NCBI Taxonomy" id="289078"/>
    <lineage>
        <taxon>Eukaryota</taxon>
        <taxon>Fungi</taxon>
        <taxon>Dikarya</taxon>
        <taxon>Basidiomycota</taxon>
        <taxon>Pucciniomycotina</taxon>
        <taxon>Microbotryomycetes</taxon>
        <taxon>Microbotryales</taxon>
        <taxon>Microbotryaceae</taxon>
        <taxon>Microbotryum</taxon>
    </lineage>
</organism>
<reference evidence="3" key="1">
    <citation type="submission" date="2016-10" db="EMBL/GenBank/DDBJ databases">
        <authorList>
            <person name="Jeantristanb JTB J.-T."/>
            <person name="Ricardo R."/>
        </authorList>
    </citation>
    <scope>NUCLEOTIDE SEQUENCE [LARGE SCALE GENOMIC DNA]</scope>
</reference>
<evidence type="ECO:0000313" key="2">
    <source>
        <dbReference type="EMBL" id="SCZ99037.1"/>
    </source>
</evidence>
<evidence type="ECO:0000256" key="1">
    <source>
        <dbReference type="SAM" id="MobiDB-lite"/>
    </source>
</evidence>
<accession>A0A2X0L0V6</accession>
<dbReference type="EMBL" id="FMWP01000096">
    <property type="protein sequence ID" value="SCZ99037.1"/>
    <property type="molecule type" value="Genomic_DNA"/>
</dbReference>
<proteinExistence type="predicted"/>
<gene>
    <name evidence="2" type="ORF">BZ3500_MVSOF-1268-A1-R1_CHR3-1G05776</name>
</gene>
<feature type="compositionally biased region" description="Basic residues" evidence="1">
    <location>
        <begin position="27"/>
        <end position="37"/>
    </location>
</feature>
<keyword evidence="3" id="KW-1185">Reference proteome</keyword>
<feature type="region of interest" description="Disordered" evidence="1">
    <location>
        <begin position="1"/>
        <end position="73"/>
    </location>
</feature>
<evidence type="ECO:0000313" key="3">
    <source>
        <dbReference type="Proteomes" id="UP000249723"/>
    </source>
</evidence>
<protein>
    <submittedName>
        <fullName evidence="2">BZ3500_MvSof-1268-A1-R1_Chr3-1g05776 protein</fullName>
    </submittedName>
</protein>